<dbReference type="EMBL" id="JARKIE010000022">
    <property type="protein sequence ID" value="KAJ7699529.1"/>
    <property type="molecule type" value="Genomic_DNA"/>
</dbReference>
<proteinExistence type="predicted"/>
<sequence length="128" mass="14539">MVGLPIHYRTESMSQRAGFAEGNIVLQVEKERKIGVTDTSVFSLVNGQPDGWRERLVWNFNWFEATGAWLVTGPKMLTVARSVCTLETTSQRLAEPCGAEWSRVEREPGGWRKVYVRIECLVRPLIVT</sequence>
<keyword evidence="2" id="KW-1185">Reference proteome</keyword>
<protein>
    <submittedName>
        <fullName evidence="1">Uncharacterized protein</fullName>
    </submittedName>
</protein>
<reference evidence="1" key="1">
    <citation type="submission" date="2023-03" db="EMBL/GenBank/DDBJ databases">
        <title>Massive genome expansion in bonnet fungi (Mycena s.s.) driven by repeated elements and novel gene families across ecological guilds.</title>
        <authorList>
            <consortium name="Lawrence Berkeley National Laboratory"/>
            <person name="Harder C.B."/>
            <person name="Miyauchi S."/>
            <person name="Viragh M."/>
            <person name="Kuo A."/>
            <person name="Thoen E."/>
            <person name="Andreopoulos B."/>
            <person name="Lu D."/>
            <person name="Skrede I."/>
            <person name="Drula E."/>
            <person name="Henrissat B."/>
            <person name="Morin E."/>
            <person name="Kohler A."/>
            <person name="Barry K."/>
            <person name="LaButti K."/>
            <person name="Morin E."/>
            <person name="Salamov A."/>
            <person name="Lipzen A."/>
            <person name="Mereny Z."/>
            <person name="Hegedus B."/>
            <person name="Baldrian P."/>
            <person name="Stursova M."/>
            <person name="Weitz H."/>
            <person name="Taylor A."/>
            <person name="Grigoriev I.V."/>
            <person name="Nagy L.G."/>
            <person name="Martin F."/>
            <person name="Kauserud H."/>
        </authorList>
    </citation>
    <scope>NUCLEOTIDE SEQUENCE</scope>
    <source>
        <strain evidence="1">CBHHK067</strain>
    </source>
</reference>
<comment type="caution">
    <text evidence="1">The sequence shown here is derived from an EMBL/GenBank/DDBJ whole genome shotgun (WGS) entry which is preliminary data.</text>
</comment>
<evidence type="ECO:0000313" key="1">
    <source>
        <dbReference type="EMBL" id="KAJ7699529.1"/>
    </source>
</evidence>
<organism evidence="1 2">
    <name type="scientific">Mycena rosella</name>
    <name type="common">Pink bonnet</name>
    <name type="synonym">Agaricus rosellus</name>
    <dbReference type="NCBI Taxonomy" id="1033263"/>
    <lineage>
        <taxon>Eukaryota</taxon>
        <taxon>Fungi</taxon>
        <taxon>Dikarya</taxon>
        <taxon>Basidiomycota</taxon>
        <taxon>Agaricomycotina</taxon>
        <taxon>Agaricomycetes</taxon>
        <taxon>Agaricomycetidae</taxon>
        <taxon>Agaricales</taxon>
        <taxon>Marasmiineae</taxon>
        <taxon>Mycenaceae</taxon>
        <taxon>Mycena</taxon>
    </lineage>
</organism>
<accession>A0AAD7DTP8</accession>
<gene>
    <name evidence="1" type="ORF">B0H17DRAFT_1129144</name>
</gene>
<name>A0AAD7DTP8_MYCRO</name>
<dbReference type="Proteomes" id="UP001221757">
    <property type="component" value="Unassembled WGS sequence"/>
</dbReference>
<dbReference type="AlphaFoldDB" id="A0AAD7DTP8"/>
<evidence type="ECO:0000313" key="2">
    <source>
        <dbReference type="Proteomes" id="UP001221757"/>
    </source>
</evidence>